<dbReference type="CDD" id="cd18572">
    <property type="entry name" value="ABC_6TM_TAP"/>
    <property type="match status" value="1"/>
</dbReference>
<dbReference type="PANTHER" id="PTHR43394:SF5">
    <property type="entry name" value="ABC TRANSPORTER B FAMILY"/>
    <property type="match status" value="1"/>
</dbReference>
<gene>
    <name evidence="14" type="ORF">Ctob_008999</name>
</gene>
<dbReference type="FunFam" id="1.20.1560.10:FF:000215">
    <property type="entry name" value="ABC transporter B family member 4"/>
    <property type="match status" value="1"/>
</dbReference>
<feature type="transmembrane region" description="Helical" evidence="12">
    <location>
        <begin position="21"/>
        <end position="41"/>
    </location>
</feature>
<comment type="caution">
    <text evidence="14">The sequence shown here is derived from an EMBL/GenBank/DDBJ whole genome shotgun (WGS) entry which is preliminary data.</text>
</comment>
<keyword evidence="4" id="KW-0479">Metal-binding</keyword>
<dbReference type="GO" id="GO:0005743">
    <property type="term" value="C:mitochondrial inner membrane"/>
    <property type="evidence" value="ECO:0007669"/>
    <property type="project" value="TreeGrafter"/>
</dbReference>
<keyword evidence="9 14" id="KW-0067">ATP-binding</keyword>
<dbReference type="GO" id="GO:0090374">
    <property type="term" value="P:oligopeptide export from mitochondrion"/>
    <property type="evidence" value="ECO:0007669"/>
    <property type="project" value="TreeGrafter"/>
</dbReference>
<dbReference type="EMBL" id="JWZX01003025">
    <property type="protein sequence ID" value="KOO25043.1"/>
    <property type="molecule type" value="Genomic_DNA"/>
</dbReference>
<evidence type="ECO:0000256" key="1">
    <source>
        <dbReference type="ARBA" id="ARBA00004141"/>
    </source>
</evidence>
<evidence type="ECO:0000256" key="4">
    <source>
        <dbReference type="ARBA" id="ARBA00022723"/>
    </source>
</evidence>
<reference evidence="15" key="1">
    <citation type="journal article" date="2015" name="PLoS Genet.">
        <title>Genome Sequence and Transcriptome Analyses of Chrysochromulina tobin: Metabolic Tools for Enhanced Algal Fitness in the Prominent Order Prymnesiales (Haptophyceae).</title>
        <authorList>
            <person name="Hovde B.T."/>
            <person name="Deodato C.R."/>
            <person name="Hunsperger H.M."/>
            <person name="Ryken S.A."/>
            <person name="Yost W."/>
            <person name="Jha R.K."/>
            <person name="Patterson J."/>
            <person name="Monnat R.J. Jr."/>
            <person name="Barlow S.B."/>
            <person name="Starkenburg S.R."/>
            <person name="Cattolico R.A."/>
        </authorList>
    </citation>
    <scope>NUCLEOTIDE SEQUENCE</scope>
    <source>
        <strain evidence="15">CCMP291</strain>
    </source>
</reference>
<dbReference type="SUPFAM" id="SSF57889">
    <property type="entry name" value="Cysteine-rich domain"/>
    <property type="match status" value="1"/>
</dbReference>
<dbReference type="PANTHER" id="PTHR43394">
    <property type="entry name" value="ATP-DEPENDENT PERMEASE MDL1, MITOCHONDRIAL"/>
    <property type="match status" value="1"/>
</dbReference>
<keyword evidence="2" id="KW-0813">Transport</keyword>
<evidence type="ECO:0000313" key="14">
    <source>
        <dbReference type="EMBL" id="KOO25043.1"/>
    </source>
</evidence>
<evidence type="ECO:0000256" key="8">
    <source>
        <dbReference type="ARBA" id="ARBA00022833"/>
    </source>
</evidence>
<evidence type="ECO:0000256" key="11">
    <source>
        <dbReference type="ARBA" id="ARBA00023136"/>
    </source>
</evidence>
<evidence type="ECO:0000256" key="3">
    <source>
        <dbReference type="ARBA" id="ARBA00022692"/>
    </source>
</evidence>
<evidence type="ECO:0000256" key="9">
    <source>
        <dbReference type="ARBA" id="ARBA00022840"/>
    </source>
</evidence>
<dbReference type="Proteomes" id="UP000037460">
    <property type="component" value="Unassembled WGS sequence"/>
</dbReference>
<dbReference type="PROSITE" id="PS50929">
    <property type="entry name" value="ABC_TM1F"/>
    <property type="match status" value="1"/>
</dbReference>
<keyword evidence="7" id="KW-0863">Zinc-finger</keyword>
<accession>A0A0M0JFP4</accession>
<dbReference type="GO" id="GO:0008270">
    <property type="term" value="F:zinc ion binding"/>
    <property type="evidence" value="ECO:0007669"/>
    <property type="project" value="UniProtKB-KW"/>
</dbReference>
<feature type="transmembrane region" description="Helical" evidence="12">
    <location>
        <begin position="355"/>
        <end position="375"/>
    </location>
</feature>
<feature type="transmembrane region" description="Helical" evidence="12">
    <location>
        <begin position="426"/>
        <end position="447"/>
    </location>
</feature>
<protein>
    <submittedName>
        <fullName evidence="14">Lipid a export ATP-binding permease protein</fullName>
    </submittedName>
</protein>
<evidence type="ECO:0000256" key="12">
    <source>
        <dbReference type="SAM" id="Phobius"/>
    </source>
</evidence>
<dbReference type="CDD" id="cd02249">
    <property type="entry name" value="ZZ"/>
    <property type="match status" value="1"/>
</dbReference>
<dbReference type="Pfam" id="PF03107">
    <property type="entry name" value="C1_2"/>
    <property type="match status" value="1"/>
</dbReference>
<feature type="transmembrane region" description="Helical" evidence="12">
    <location>
        <begin position="235"/>
        <end position="254"/>
    </location>
</feature>
<dbReference type="InterPro" id="IPR036640">
    <property type="entry name" value="ABC1_TM_sf"/>
</dbReference>
<keyword evidence="3 12" id="KW-0812">Transmembrane</keyword>
<feature type="transmembrane region" description="Helical" evidence="12">
    <location>
        <begin position="498"/>
        <end position="519"/>
    </location>
</feature>
<dbReference type="InterPro" id="IPR046349">
    <property type="entry name" value="C1-like_sf"/>
</dbReference>
<comment type="subcellular location">
    <subcellularLocation>
        <location evidence="1">Membrane</location>
        <topology evidence="1">Multi-pass membrane protein</topology>
    </subcellularLocation>
</comment>
<feature type="transmembrane region" description="Helical" evidence="12">
    <location>
        <begin position="87"/>
        <end position="106"/>
    </location>
</feature>
<keyword evidence="10 12" id="KW-1133">Transmembrane helix</keyword>
<dbReference type="Gene3D" id="1.20.1560.10">
    <property type="entry name" value="ABC transporter type 1, transmembrane domain"/>
    <property type="match status" value="1"/>
</dbReference>
<evidence type="ECO:0000313" key="15">
    <source>
        <dbReference type="Proteomes" id="UP000037460"/>
    </source>
</evidence>
<dbReference type="SUPFAM" id="SSF90123">
    <property type="entry name" value="ABC transporter transmembrane region"/>
    <property type="match status" value="1"/>
</dbReference>
<feature type="transmembrane region" description="Helical" evidence="12">
    <location>
        <begin position="199"/>
        <end position="223"/>
    </location>
</feature>
<proteinExistence type="predicted"/>
<organism evidence="14 15">
    <name type="scientific">Chrysochromulina tobinii</name>
    <dbReference type="NCBI Taxonomy" id="1460289"/>
    <lineage>
        <taxon>Eukaryota</taxon>
        <taxon>Haptista</taxon>
        <taxon>Haptophyta</taxon>
        <taxon>Prymnesiophyceae</taxon>
        <taxon>Prymnesiales</taxon>
        <taxon>Chrysochromulinaceae</taxon>
        <taxon>Chrysochromulina</taxon>
    </lineage>
</organism>
<keyword evidence="11 12" id="KW-0472">Membrane</keyword>
<dbReference type="Pfam" id="PF00664">
    <property type="entry name" value="ABC_membrane"/>
    <property type="match status" value="1"/>
</dbReference>
<dbReference type="InterPro" id="IPR004146">
    <property type="entry name" value="DC1"/>
</dbReference>
<feature type="domain" description="ABC transmembrane type-1" evidence="13">
    <location>
        <begin position="359"/>
        <end position="667"/>
    </location>
</feature>
<keyword evidence="15" id="KW-1185">Reference proteome</keyword>
<evidence type="ECO:0000256" key="6">
    <source>
        <dbReference type="ARBA" id="ARBA00022741"/>
    </source>
</evidence>
<keyword evidence="8" id="KW-0862">Zinc</keyword>
<evidence type="ECO:0000256" key="2">
    <source>
        <dbReference type="ARBA" id="ARBA00022448"/>
    </source>
</evidence>
<keyword evidence="6" id="KW-0547">Nucleotide-binding</keyword>
<evidence type="ECO:0000256" key="7">
    <source>
        <dbReference type="ARBA" id="ARBA00022771"/>
    </source>
</evidence>
<evidence type="ECO:0000256" key="10">
    <source>
        <dbReference type="ARBA" id="ARBA00022989"/>
    </source>
</evidence>
<dbReference type="Gene3D" id="3.30.60.90">
    <property type="match status" value="1"/>
</dbReference>
<dbReference type="InterPro" id="IPR043145">
    <property type="entry name" value="Znf_ZZ_sf"/>
</dbReference>
<dbReference type="OrthoDB" id="6500128at2759"/>
<evidence type="ECO:0000259" key="13">
    <source>
        <dbReference type="PROSITE" id="PS50929"/>
    </source>
</evidence>
<sequence>MGWNEQIDAMILSKSAAKVRFIGILVLLVVFTLDGVTVILLREAPLLVASTMEMASGDAADSAPDWSWDGLLDGLGDFSGDTVDCCLLFLIRLVVLCAIGTIAVRVGQPQLDNLMPASPARSNGVCSACHPHGINATFSSTSTAPLLINQPASSAAAVDDITAASGNAPSATPKPTTEVKEEHLLSHQRKLAAEQRKNVAIGALFLSATAMQVFVGIKCIGFVGEWAESPELETLQGALMGASVLFVNIEAWLVKRLVNALTAEEGFMVPEFHKHRLYFRVDLPMHRCDMCRNQSRGGMYHCQMCDFDVCPACFNKKDKATGEGILRGDKGVKQGEHLTFTQYLGRAMRLVLPHIPLFVVAIACLASKSIINLFLPNLQGRILDHVVAARAACAANASAALSDETPDTAPACDEARQSFRETVAHYLSLSIVLGILGGLQSLSFMVVGRKIMVWIRGQLFRRIVVQDIAFFDGFRTGDLVQRLTGDVRAMIQPLQNTLATLLSNLILLFGGVVMCFVTSWRLSMLAFTTVLPIMHVTESYAWWSGKINKQIYQHYADGASIVTEAFQNVRTVRAVSSEPFEIERFEVTLRLALSKGVKDAIFGAFSNAFNNYLDLGAGVLILWYGGSIAMEPEGSITVGNLITYQLYWNMLNNSLQALNNVLNEFTRAAGAAERVLSLVDLTPDIDPTAGLPVEQAVHAWSIEFRQVSATDEP</sequence>
<keyword evidence="5" id="KW-0677">Repeat</keyword>
<dbReference type="GO" id="GO:0005524">
    <property type="term" value="F:ATP binding"/>
    <property type="evidence" value="ECO:0007669"/>
    <property type="project" value="UniProtKB-KW"/>
</dbReference>
<dbReference type="InterPro" id="IPR011527">
    <property type="entry name" value="ABC1_TM_dom"/>
</dbReference>
<name>A0A0M0JFP4_9EUKA</name>
<dbReference type="GO" id="GO:0015421">
    <property type="term" value="F:ABC-type oligopeptide transporter activity"/>
    <property type="evidence" value="ECO:0007669"/>
    <property type="project" value="TreeGrafter"/>
</dbReference>
<evidence type="ECO:0000256" key="5">
    <source>
        <dbReference type="ARBA" id="ARBA00022737"/>
    </source>
</evidence>
<dbReference type="InterPro" id="IPR039421">
    <property type="entry name" value="Type_1_exporter"/>
</dbReference>
<dbReference type="AlphaFoldDB" id="A0A0M0JFP4"/>